<evidence type="ECO:0000256" key="4">
    <source>
        <dbReference type="ARBA" id="ARBA00023136"/>
    </source>
</evidence>
<evidence type="ECO:0000313" key="6">
    <source>
        <dbReference type="EMBL" id="OBZ86979.1"/>
    </source>
</evidence>
<dbReference type="STRING" id="101091.A0A1C7NDY5"/>
<proteinExistence type="predicted"/>
<keyword evidence="3" id="KW-1133">Transmembrane helix</keyword>
<dbReference type="AlphaFoldDB" id="A0A1C7NDY5"/>
<keyword evidence="4" id="KW-0472">Membrane</keyword>
<dbReference type="PANTHER" id="PTHR13608:SF3">
    <property type="entry name" value="ARMADILLO-LIKE HELICAL DOMAIN-CONTAINING PROTEIN 3"/>
    <property type="match status" value="1"/>
</dbReference>
<comment type="caution">
    <text evidence="6">The sequence shown here is derived from an EMBL/GenBank/DDBJ whole genome shotgun (WGS) entry which is preliminary data.</text>
</comment>
<evidence type="ECO:0000256" key="2">
    <source>
        <dbReference type="ARBA" id="ARBA00022692"/>
    </source>
</evidence>
<protein>
    <recommendedName>
        <fullName evidence="5">Armadillo-like helical domain-containing protein</fullName>
    </recommendedName>
</protein>
<evidence type="ECO:0000259" key="5">
    <source>
        <dbReference type="SMART" id="SM01158"/>
    </source>
</evidence>
<evidence type="ECO:0000313" key="7">
    <source>
        <dbReference type="Proteomes" id="UP000093000"/>
    </source>
</evidence>
<comment type="subcellular location">
    <subcellularLocation>
        <location evidence="1">Membrane</location>
    </subcellularLocation>
</comment>
<dbReference type="InterPro" id="IPR013636">
    <property type="entry name" value="ARMH3_C"/>
</dbReference>
<dbReference type="InterPro" id="IPR039868">
    <property type="entry name" value="ARMD3-like"/>
</dbReference>
<dbReference type="PANTHER" id="PTHR13608">
    <property type="entry name" value="ARMADILLO-LIKE HELICAL DOMAIN-CONTAINING PROTEIN 3"/>
    <property type="match status" value="1"/>
</dbReference>
<keyword evidence="7" id="KW-1185">Reference proteome</keyword>
<feature type="domain" description="Armadillo-like helical" evidence="5">
    <location>
        <begin position="390"/>
        <end position="623"/>
    </location>
</feature>
<name>A0A1C7NDY5_9FUNG</name>
<dbReference type="SMART" id="SM01158">
    <property type="entry name" value="DUF1741"/>
    <property type="match status" value="1"/>
</dbReference>
<accession>A0A1C7NDY5</accession>
<sequence length="624" mass="72005">MLTVNQAKMTNTLPSKPRFKEKFVELSESLFEGHPKTDTFWEDYLILPVNRTCLADLIAKCSEETLLNQRSNLNALFLACMDKIESTPTTASETTRQHHAIIILTVLLNALFSKKRLSHFNIIFIMTGYDEADRLFPKLIRALQSLIQQPITRSIALELTLALSAGHDNVNQNGLNSYFMSNDISLTLFSVLKDEVDKKEARDVMMLVGMLSNYNKYEAKNPYLASFKQIKQMNVLMPILQLYTQCFSELQSRYIELYDDEETLTKTFTTYMSRWFSASTPAAPSEADTLQALSHLPSSSQAALLLPLFDLVHGNPYFIRYMMKTPDFLISLLSFTSYLFQNNRTERTQTYTRLMLTILIRLMEEPTVLSYLAQTEASVRLCRQRSPMLPLDKSTKPLICAALDNLLLMIRHNLRKKLDLATYKTALAVIHRIICFLNKNKIRLNYHWTELWPTLTSTLHFTAVRLSDLSTRDEFNAYLISLIRVFNMCVTHGESFLTDTGSYDSLYYEIIRSAPDFMTLANHVQQTRMRNPSTPSIPLDEFHNLKLICNHFKPALDEWQVSKNVKFPTPEQVMTIINEHYATLELKPMNKLDFYLPFNEIPGEMGFFRQVLRVVVSDYMGNSQ</sequence>
<dbReference type="InParanoid" id="A0A1C7NDY5"/>
<dbReference type="OrthoDB" id="2012278at2759"/>
<reference evidence="6 7" key="1">
    <citation type="submission" date="2016-03" db="EMBL/GenBank/DDBJ databases">
        <title>Choanephora cucurbitarum.</title>
        <authorList>
            <person name="Min B."/>
            <person name="Park H."/>
            <person name="Park J.-H."/>
            <person name="Shin H.-D."/>
            <person name="Choi I.-G."/>
        </authorList>
    </citation>
    <scope>NUCLEOTIDE SEQUENCE [LARGE SCALE GENOMIC DNA]</scope>
    <source>
        <strain evidence="6 7">KUS-F28377</strain>
    </source>
</reference>
<evidence type="ECO:0000256" key="3">
    <source>
        <dbReference type="ARBA" id="ARBA00022989"/>
    </source>
</evidence>
<dbReference type="GO" id="GO:0016020">
    <property type="term" value="C:membrane"/>
    <property type="evidence" value="ECO:0007669"/>
    <property type="project" value="UniProtKB-SubCell"/>
</dbReference>
<dbReference type="EMBL" id="LUGH01000256">
    <property type="protein sequence ID" value="OBZ86979.1"/>
    <property type="molecule type" value="Genomic_DNA"/>
</dbReference>
<dbReference type="Proteomes" id="UP000093000">
    <property type="component" value="Unassembled WGS sequence"/>
</dbReference>
<dbReference type="Pfam" id="PF08427">
    <property type="entry name" value="ARMH3_C"/>
    <property type="match status" value="1"/>
</dbReference>
<dbReference type="FunCoup" id="A0A1C7NDY5">
    <property type="interactions" value="558"/>
</dbReference>
<evidence type="ECO:0000256" key="1">
    <source>
        <dbReference type="ARBA" id="ARBA00004370"/>
    </source>
</evidence>
<gene>
    <name evidence="6" type="ORF">A0J61_04980</name>
</gene>
<organism evidence="6 7">
    <name type="scientific">Choanephora cucurbitarum</name>
    <dbReference type="NCBI Taxonomy" id="101091"/>
    <lineage>
        <taxon>Eukaryota</taxon>
        <taxon>Fungi</taxon>
        <taxon>Fungi incertae sedis</taxon>
        <taxon>Mucoromycota</taxon>
        <taxon>Mucoromycotina</taxon>
        <taxon>Mucoromycetes</taxon>
        <taxon>Mucorales</taxon>
        <taxon>Mucorineae</taxon>
        <taxon>Choanephoraceae</taxon>
        <taxon>Choanephoroideae</taxon>
        <taxon>Choanephora</taxon>
    </lineage>
</organism>
<keyword evidence="2" id="KW-0812">Transmembrane</keyword>
<dbReference type="GO" id="GO:0005829">
    <property type="term" value="C:cytosol"/>
    <property type="evidence" value="ECO:0007669"/>
    <property type="project" value="TreeGrafter"/>
</dbReference>